<dbReference type="InterPro" id="IPR023650">
    <property type="entry name" value="Beta-lactam_class-A_AS"/>
</dbReference>
<evidence type="ECO:0000256" key="8">
    <source>
        <dbReference type="SAM" id="SignalP"/>
    </source>
</evidence>
<dbReference type="Proteomes" id="UP000791080">
    <property type="component" value="Unassembled WGS sequence"/>
</dbReference>
<dbReference type="PRINTS" id="PR00118">
    <property type="entry name" value="BLACTAMASEA"/>
</dbReference>
<keyword evidence="5 6" id="KW-0046">Antibiotic resistance</keyword>
<feature type="region of interest" description="Disordered" evidence="7">
    <location>
        <begin position="27"/>
        <end position="54"/>
    </location>
</feature>
<dbReference type="PROSITE" id="PS51318">
    <property type="entry name" value="TAT"/>
    <property type="match status" value="1"/>
</dbReference>
<keyword evidence="8" id="KW-0732">Signal</keyword>
<dbReference type="SUPFAM" id="SSF56601">
    <property type="entry name" value="beta-lactamase/transpeptidase-like"/>
    <property type="match status" value="1"/>
</dbReference>
<keyword evidence="4 6" id="KW-0378">Hydrolase</keyword>
<comment type="similarity">
    <text evidence="1 6">Belongs to the class-A beta-lactamase family.</text>
</comment>
<feature type="domain" description="Beta-lactamase class A catalytic" evidence="9">
    <location>
        <begin position="68"/>
        <end position="283"/>
    </location>
</feature>
<evidence type="ECO:0000313" key="11">
    <source>
        <dbReference type="Proteomes" id="UP000791080"/>
    </source>
</evidence>
<dbReference type="InterPro" id="IPR045155">
    <property type="entry name" value="Beta-lactam_cat"/>
</dbReference>
<feature type="chain" id="PRO_5045995713" description="Beta-lactamase" evidence="8">
    <location>
        <begin position="24"/>
        <end position="309"/>
    </location>
</feature>
<accession>A0ABT1JNI0</accession>
<evidence type="ECO:0000259" key="9">
    <source>
        <dbReference type="Pfam" id="PF13354"/>
    </source>
</evidence>
<dbReference type="PROSITE" id="PS00146">
    <property type="entry name" value="BETA_LACTAMASE_A"/>
    <property type="match status" value="1"/>
</dbReference>
<dbReference type="InterPro" id="IPR000871">
    <property type="entry name" value="Beta-lactam_class-A"/>
</dbReference>
<evidence type="ECO:0000256" key="5">
    <source>
        <dbReference type="ARBA" id="ARBA00023251"/>
    </source>
</evidence>
<sequence length="309" mass="32340">MPHDLSRRSLLALAALVPLAGCASTGAGPEPAGGAVPSPPAPPAPSPSPEEREAAFERVEREHDVRLGVYALDTGSGRALVHRPDERFAYCSTIKAVAAGAVLLVSSDERMGQVIPYQQGDLVTHSPVTEAHVGAGLGLDALCEAAVRYSDNTAANLMLTELGGPAGFQRRLRELGDEVTRSDRYETELNDAVPGDDRDTSTPRALATTLRTLLLGDALTDERRAVLEDWMSGNATGDELVRAGVPSDWRVVDKSGGGFYGTRNDIAVAFRPDAPPIVLAVLTSRTERDAGGRAEAVAAAAAVVADTLG</sequence>
<organism evidence="10 11">
    <name type="scientific">Actinoalloteichus caeruleus DSM 43889</name>
    <dbReference type="NCBI Taxonomy" id="1120930"/>
    <lineage>
        <taxon>Bacteria</taxon>
        <taxon>Bacillati</taxon>
        <taxon>Actinomycetota</taxon>
        <taxon>Actinomycetes</taxon>
        <taxon>Pseudonocardiales</taxon>
        <taxon>Pseudonocardiaceae</taxon>
        <taxon>Actinoalloteichus</taxon>
        <taxon>Actinoalloteichus cyanogriseus</taxon>
    </lineage>
</organism>
<dbReference type="Pfam" id="PF13354">
    <property type="entry name" value="Beta-lactamase2"/>
    <property type="match status" value="1"/>
</dbReference>
<dbReference type="EC" id="3.5.2.6" evidence="2 6"/>
<comment type="caution">
    <text evidence="10">The sequence shown here is derived from an EMBL/GenBank/DDBJ whole genome shotgun (WGS) entry which is preliminary data.</text>
</comment>
<name>A0ABT1JNI0_ACTCY</name>
<feature type="compositionally biased region" description="Low complexity" evidence="7">
    <location>
        <begin position="27"/>
        <end position="36"/>
    </location>
</feature>
<protein>
    <recommendedName>
        <fullName evidence="3 6">Beta-lactamase</fullName>
        <ecNumber evidence="2 6">3.5.2.6</ecNumber>
    </recommendedName>
</protein>
<comment type="catalytic activity">
    <reaction evidence="6">
        <text>a beta-lactam + H2O = a substituted beta-amino acid</text>
        <dbReference type="Rhea" id="RHEA:20401"/>
        <dbReference type="ChEBI" id="CHEBI:15377"/>
        <dbReference type="ChEBI" id="CHEBI:35627"/>
        <dbReference type="ChEBI" id="CHEBI:140347"/>
        <dbReference type="EC" id="3.5.2.6"/>
    </reaction>
</comment>
<evidence type="ECO:0000256" key="2">
    <source>
        <dbReference type="ARBA" id="ARBA00012865"/>
    </source>
</evidence>
<dbReference type="PANTHER" id="PTHR35333">
    <property type="entry name" value="BETA-LACTAMASE"/>
    <property type="match status" value="1"/>
</dbReference>
<dbReference type="RefSeq" id="WP_026418568.1">
    <property type="nucleotide sequence ID" value="NZ_AUBJ02000001.1"/>
</dbReference>
<evidence type="ECO:0000313" key="10">
    <source>
        <dbReference type="EMBL" id="MCP2334092.1"/>
    </source>
</evidence>
<dbReference type="Gene3D" id="3.40.710.10">
    <property type="entry name" value="DD-peptidase/beta-lactamase superfamily"/>
    <property type="match status" value="1"/>
</dbReference>
<evidence type="ECO:0000256" key="1">
    <source>
        <dbReference type="ARBA" id="ARBA00009009"/>
    </source>
</evidence>
<evidence type="ECO:0000256" key="4">
    <source>
        <dbReference type="ARBA" id="ARBA00022801"/>
    </source>
</evidence>
<proteinExistence type="inferred from homology"/>
<reference evidence="10 11" key="2">
    <citation type="submission" date="2022-06" db="EMBL/GenBank/DDBJ databases">
        <title>Genomic Encyclopedia of Type Strains, Phase I: the one thousand microbial genomes (KMG-I) project.</title>
        <authorList>
            <person name="Kyrpides N."/>
        </authorList>
    </citation>
    <scope>NUCLEOTIDE SEQUENCE [LARGE SCALE GENOMIC DNA]</scope>
    <source>
        <strain evidence="10 11">DSM 43889</strain>
    </source>
</reference>
<dbReference type="InterPro" id="IPR012338">
    <property type="entry name" value="Beta-lactam/transpept-like"/>
</dbReference>
<gene>
    <name evidence="10" type="ORF">G443_004362</name>
</gene>
<dbReference type="InterPro" id="IPR006311">
    <property type="entry name" value="TAT_signal"/>
</dbReference>
<evidence type="ECO:0000256" key="7">
    <source>
        <dbReference type="SAM" id="MobiDB-lite"/>
    </source>
</evidence>
<dbReference type="PANTHER" id="PTHR35333:SF3">
    <property type="entry name" value="BETA-LACTAMASE-TYPE TRANSPEPTIDASE FOLD CONTAINING PROTEIN"/>
    <property type="match status" value="1"/>
</dbReference>
<dbReference type="NCBIfam" id="NF033103">
    <property type="entry name" value="bla_class_A"/>
    <property type="match status" value="1"/>
</dbReference>
<feature type="signal peptide" evidence="8">
    <location>
        <begin position="1"/>
        <end position="23"/>
    </location>
</feature>
<evidence type="ECO:0000256" key="6">
    <source>
        <dbReference type="RuleBase" id="RU361140"/>
    </source>
</evidence>
<evidence type="ECO:0000256" key="3">
    <source>
        <dbReference type="ARBA" id="ARBA00018879"/>
    </source>
</evidence>
<keyword evidence="11" id="KW-1185">Reference proteome</keyword>
<feature type="compositionally biased region" description="Pro residues" evidence="7">
    <location>
        <begin position="37"/>
        <end position="48"/>
    </location>
</feature>
<dbReference type="EMBL" id="AUBJ02000001">
    <property type="protein sequence ID" value="MCP2334092.1"/>
    <property type="molecule type" value="Genomic_DNA"/>
</dbReference>
<reference evidence="10 11" key="1">
    <citation type="submission" date="2013-07" db="EMBL/GenBank/DDBJ databases">
        <authorList>
            <consortium name="DOE Joint Genome Institute"/>
            <person name="Reeve W."/>
            <person name="Huntemann M."/>
            <person name="Han J."/>
            <person name="Chen A."/>
            <person name="Kyrpides N."/>
            <person name="Mavromatis K."/>
            <person name="Markowitz V."/>
            <person name="Palaniappan K."/>
            <person name="Ivanova N."/>
            <person name="Schaumberg A."/>
            <person name="Pati A."/>
            <person name="Liolios K."/>
            <person name="Nordberg H.P."/>
            <person name="Cantor M.N."/>
            <person name="Hua S.X."/>
            <person name="Woyke T."/>
        </authorList>
    </citation>
    <scope>NUCLEOTIDE SEQUENCE [LARGE SCALE GENOMIC DNA]</scope>
    <source>
        <strain evidence="10 11">DSM 43889</strain>
    </source>
</reference>